<dbReference type="KEGG" id="gsh:117367482"/>
<evidence type="ECO:0000256" key="1">
    <source>
        <dbReference type="SAM" id="MobiDB-lite"/>
    </source>
</evidence>
<dbReference type="OrthoDB" id="10031548at2759"/>
<evidence type="ECO:0000313" key="2">
    <source>
        <dbReference type="Proteomes" id="UP000515159"/>
    </source>
</evidence>
<dbReference type="InterPro" id="IPR016024">
    <property type="entry name" value="ARM-type_fold"/>
</dbReference>
<dbReference type="PANTHER" id="PTHR38323">
    <property type="entry name" value="PROTEIN HEATR9"/>
    <property type="match status" value="1"/>
</dbReference>
<dbReference type="AlphaFoldDB" id="A0A6P8SCN5"/>
<reference evidence="3" key="1">
    <citation type="submission" date="2025-08" db="UniProtKB">
        <authorList>
            <consortium name="RefSeq"/>
        </authorList>
    </citation>
    <scope>IDENTIFICATION</scope>
</reference>
<proteinExistence type="predicted"/>
<organism evidence="2 3">
    <name type="scientific">Geotrypetes seraphini</name>
    <name type="common">Gaboon caecilian</name>
    <name type="synonym">Caecilia seraphini</name>
    <dbReference type="NCBI Taxonomy" id="260995"/>
    <lineage>
        <taxon>Eukaryota</taxon>
        <taxon>Metazoa</taxon>
        <taxon>Chordata</taxon>
        <taxon>Craniata</taxon>
        <taxon>Vertebrata</taxon>
        <taxon>Euteleostomi</taxon>
        <taxon>Amphibia</taxon>
        <taxon>Gymnophiona</taxon>
        <taxon>Geotrypetes</taxon>
    </lineage>
</organism>
<dbReference type="GeneID" id="117367482"/>
<protein>
    <submittedName>
        <fullName evidence="3">Protein HEATR9 isoform X1</fullName>
    </submittedName>
</protein>
<dbReference type="InParanoid" id="A0A6P8SCN5"/>
<dbReference type="Gene3D" id="1.25.10.10">
    <property type="entry name" value="Leucine-rich Repeat Variant"/>
    <property type="match status" value="2"/>
</dbReference>
<dbReference type="SUPFAM" id="SSF48371">
    <property type="entry name" value="ARM repeat"/>
    <property type="match status" value="1"/>
</dbReference>
<dbReference type="CTD" id="256957"/>
<name>A0A6P8SCN5_GEOSA</name>
<dbReference type="PANTHER" id="PTHR38323:SF1">
    <property type="entry name" value="PROTEIN HEATR9"/>
    <property type="match status" value="1"/>
</dbReference>
<feature type="region of interest" description="Disordered" evidence="1">
    <location>
        <begin position="110"/>
        <end position="133"/>
    </location>
</feature>
<dbReference type="InterPro" id="IPR052873">
    <property type="entry name" value="HEATR9"/>
</dbReference>
<dbReference type="RefSeq" id="XP_033815942.1">
    <property type="nucleotide sequence ID" value="XM_033960051.1"/>
</dbReference>
<accession>A0A6P8SCN5</accession>
<sequence>MGVPDPIELRLIDKIKQVKLIQKRLKYALEAQKTEDWEWLHLRALELERECQEQVQLLQVTGRIHEKIRAFRKKVLSSAKSGRSVQKLQERVTQLECDLDRFLSYGRMFKSPSSERSSERSSEEETVIADRTSTSSAITEHLSWKSSEWASQKERKSFLITCQVIGGVEEQISECALQDHRLSSHQNPRQVFPADPSVWRRTSIHFTHIQPGLVVQPTLFNQNPDTFYRMKQSKDFKLQKPRLHQYYPLDQYSSLLRQTFFTIDQRYKILDPQKDPQKWKRLKEFSEQLLTAPRELDQVDAAKALGYLNCKNDFVLSALYKTLQENQVLSIRYETVKALTRLGCITAAVVKEITFYLTHGAMELLMDILIALKTTLQRNQGVSLEDEPSLTNTLIQLVTTREHLDDVSLEAAICLAHLATSNEVALSILLSYLKDTDMKKRMQALSTLVLCMRIHDVVTIQAAIDQLSHSKMYKHRMDASYLLTSIGLQQIRQEGMERKVYDLLRKALFNDPVMAVRKAVALAAESLQMKKLIYDAVEKQLEEQNEVTRTQAVMTLNILGVRSQRILRLLLEMLDLDKSKEVRIQIIRLISALRLKDPRIIRKLKLKEQGEGSLAREAAKALKSLQRIDRAKSL</sequence>
<gene>
    <name evidence="3" type="primary">HEATR9</name>
</gene>
<evidence type="ECO:0000313" key="3">
    <source>
        <dbReference type="RefSeq" id="XP_033815942.1"/>
    </source>
</evidence>
<dbReference type="InterPro" id="IPR011989">
    <property type="entry name" value="ARM-like"/>
</dbReference>
<dbReference type="Proteomes" id="UP000515159">
    <property type="component" value="Chromosome 10"/>
</dbReference>
<keyword evidence="2" id="KW-1185">Reference proteome</keyword>